<gene>
    <name evidence="1" type="ORF">GGD71_003934</name>
</gene>
<protein>
    <submittedName>
        <fullName evidence="1">N-acetylneuraminic acid mutarotase</fullName>
    </submittedName>
</protein>
<dbReference type="Gene3D" id="2.130.10.80">
    <property type="entry name" value="Galactose oxidase/kelch, beta-propeller"/>
    <property type="match status" value="1"/>
</dbReference>
<evidence type="ECO:0000313" key="2">
    <source>
        <dbReference type="Proteomes" id="UP000524450"/>
    </source>
</evidence>
<dbReference type="SUPFAM" id="SSF50965">
    <property type="entry name" value="Galactose oxidase, central domain"/>
    <property type="match status" value="1"/>
</dbReference>
<dbReference type="Proteomes" id="UP000524450">
    <property type="component" value="Unassembled WGS sequence"/>
</dbReference>
<comment type="caution">
    <text evidence="1">The sequence shown here is derived from an EMBL/GenBank/DDBJ whole genome shotgun (WGS) entry which is preliminary data.</text>
</comment>
<sequence length="670" mass="66231">MHIRPVPSSRHALRLDLSSSIGAWFRMLLMGVAVLLSGCGGGSGGFSFVGAGPGVTPPDTPTVQPPSGFSYAMTSATYELGQPIVPNRPSASGGTVERYTIEPALPAGLVIDGTTGVISGTPTVLAASTVYTVTAGNAGGTATARVVVEVRQSPAAPAGLSYRELAPVYTVGQGIAANAPSSSGGPITGYGIAPALPAGLSLDALTGVISGTPTATAAAADYVVTGTNTAGSATVTLRLTVQPALAAPASVSYDTPAALYVTTEPIVPNTAQVTGGPASSFTIAPALPAGLSINAATGAVTGTPGAIQSQATYTVTASNAAGSAQTQLKISVTARGNWTAAAPIPVARHYSAAVKLANGKVLLVGGIGGTGYTGAADLYDPATDTWTTLPQMLAARADSSATLLADGRVLVAGGDSSNSASQASAELYDPVANTWTATGSMSVARTRHSASLLPNGKVLAIGGYQTATQYSQTAELYDPATGTWSLMATPLSTPRAQHGAQLLAGGSAVLLIGGIGGPSGAAHQLTSAELFPVNDSGSTTLVAGTVPAGNIYISALLADGSVLASTDGSTTALRFDPSGLAFTASTIASSIKRVLPTMTVLADGRVLLAGGAGLATAEIYNPDVDTWTAAASMSNARSRATAILLNDGSVLVISGDSGSGDLTSVERFTP</sequence>
<proteinExistence type="predicted"/>
<dbReference type="InterPro" id="IPR011043">
    <property type="entry name" value="Gal_Oxase/kelch_b-propeller"/>
</dbReference>
<dbReference type="EMBL" id="JACIFZ010000004">
    <property type="protein sequence ID" value="MBB4223152.1"/>
    <property type="molecule type" value="Genomic_DNA"/>
</dbReference>
<reference evidence="1 2" key="1">
    <citation type="submission" date="2020-08" db="EMBL/GenBank/DDBJ databases">
        <title>Genomic Encyclopedia of Type Strains, Phase IV (KMG-V): Genome sequencing to study the core and pangenomes of soil and plant-associated prokaryotes.</title>
        <authorList>
            <person name="Whitman W."/>
        </authorList>
    </citation>
    <scope>NUCLEOTIDE SEQUENCE [LARGE SCALE GENOMIC DNA]</scope>
    <source>
        <strain evidence="1 2">34/80</strain>
    </source>
</reference>
<accession>A0A840FQK5</accession>
<dbReference type="AlphaFoldDB" id="A0A840FQK5"/>
<dbReference type="PANTHER" id="PTHR45632">
    <property type="entry name" value="LD33804P"/>
    <property type="match status" value="1"/>
</dbReference>
<dbReference type="InterPro" id="IPR037293">
    <property type="entry name" value="Gal_Oxidase_central_sf"/>
</dbReference>
<organism evidence="1 2">
    <name type="scientific">Variovorax guangxiensis</name>
    <dbReference type="NCBI Taxonomy" id="1775474"/>
    <lineage>
        <taxon>Bacteria</taxon>
        <taxon>Pseudomonadati</taxon>
        <taxon>Pseudomonadota</taxon>
        <taxon>Betaproteobacteria</taxon>
        <taxon>Burkholderiales</taxon>
        <taxon>Comamonadaceae</taxon>
        <taxon>Variovorax</taxon>
    </lineage>
</organism>
<name>A0A840FQK5_9BURK</name>
<dbReference type="SUPFAM" id="SSF117281">
    <property type="entry name" value="Kelch motif"/>
    <property type="match status" value="1"/>
</dbReference>
<dbReference type="PANTHER" id="PTHR45632:SF26">
    <property type="entry name" value="BTB DOMAIN-CONTAINING PROTEIN"/>
    <property type="match status" value="1"/>
</dbReference>
<evidence type="ECO:0000313" key="1">
    <source>
        <dbReference type="EMBL" id="MBB4223152.1"/>
    </source>
</evidence>
<dbReference type="Pfam" id="PF01344">
    <property type="entry name" value="Kelch_1"/>
    <property type="match status" value="3"/>
</dbReference>
<dbReference type="InterPro" id="IPR015919">
    <property type="entry name" value="Cadherin-like_sf"/>
</dbReference>
<dbReference type="SUPFAM" id="SSF49313">
    <property type="entry name" value="Cadherin-like"/>
    <property type="match status" value="3"/>
</dbReference>
<dbReference type="Gene3D" id="2.60.40.10">
    <property type="entry name" value="Immunoglobulins"/>
    <property type="match status" value="2"/>
</dbReference>
<dbReference type="GO" id="GO:0005509">
    <property type="term" value="F:calcium ion binding"/>
    <property type="evidence" value="ECO:0007669"/>
    <property type="project" value="InterPro"/>
</dbReference>
<dbReference type="SMART" id="SM00612">
    <property type="entry name" value="Kelch"/>
    <property type="match status" value="4"/>
</dbReference>
<dbReference type="RefSeq" id="WP_260319355.1">
    <property type="nucleotide sequence ID" value="NZ_JACIFZ010000004.1"/>
</dbReference>
<dbReference type="GO" id="GO:0016020">
    <property type="term" value="C:membrane"/>
    <property type="evidence" value="ECO:0007669"/>
    <property type="project" value="InterPro"/>
</dbReference>
<dbReference type="InterPro" id="IPR015915">
    <property type="entry name" value="Kelch-typ_b-propeller"/>
</dbReference>
<dbReference type="Gene3D" id="2.120.10.80">
    <property type="entry name" value="Kelch-type beta propeller"/>
    <property type="match status" value="1"/>
</dbReference>
<dbReference type="Pfam" id="PF05345">
    <property type="entry name" value="He_PIG"/>
    <property type="match status" value="3"/>
</dbReference>
<dbReference type="InterPro" id="IPR013783">
    <property type="entry name" value="Ig-like_fold"/>
</dbReference>
<dbReference type="InterPro" id="IPR006652">
    <property type="entry name" value="Kelch_1"/>
</dbReference>